<organism evidence="3 4">
    <name type="scientific">Zoogloea oleivorans</name>
    <dbReference type="NCBI Taxonomy" id="1552750"/>
    <lineage>
        <taxon>Bacteria</taxon>
        <taxon>Pseudomonadati</taxon>
        <taxon>Pseudomonadota</taxon>
        <taxon>Betaproteobacteria</taxon>
        <taxon>Rhodocyclales</taxon>
        <taxon>Zoogloeaceae</taxon>
        <taxon>Zoogloea</taxon>
    </lineage>
</organism>
<dbReference type="GO" id="GO:0008237">
    <property type="term" value="F:metallopeptidase activity"/>
    <property type="evidence" value="ECO:0007669"/>
    <property type="project" value="UniProtKB-KW"/>
</dbReference>
<gene>
    <name evidence="3" type="ORF">ETQ85_11675</name>
</gene>
<evidence type="ECO:0000259" key="2">
    <source>
        <dbReference type="Pfam" id="PF05547"/>
    </source>
</evidence>
<dbReference type="Pfam" id="PF05547">
    <property type="entry name" value="Peptidase_M6"/>
    <property type="match status" value="1"/>
</dbReference>
<keyword evidence="3" id="KW-0482">Metalloprotease</keyword>
<dbReference type="GO" id="GO:0006508">
    <property type="term" value="P:proteolysis"/>
    <property type="evidence" value="ECO:0007669"/>
    <property type="project" value="UniProtKB-KW"/>
</dbReference>
<feature type="compositionally biased region" description="Acidic residues" evidence="1">
    <location>
        <begin position="535"/>
        <end position="544"/>
    </location>
</feature>
<name>A0A6C2CT61_9RHOO</name>
<dbReference type="OrthoDB" id="275270at2"/>
<dbReference type="InterPro" id="IPR008757">
    <property type="entry name" value="Peptidase_M6-like_domain"/>
</dbReference>
<dbReference type="Proteomes" id="UP000389128">
    <property type="component" value="Unassembled WGS sequence"/>
</dbReference>
<dbReference type="NCBIfam" id="TIGR03296">
    <property type="entry name" value="M6dom_TIGR03296"/>
    <property type="match status" value="1"/>
</dbReference>
<dbReference type="PANTHER" id="PTHR41775">
    <property type="entry name" value="SECRETED PROTEIN-RELATED"/>
    <property type="match status" value="1"/>
</dbReference>
<sequence length="558" mass="59707">MRGKAKDFMASFQLRASEPRHDGFNDGMIFPPEDYPLGASPSMIRGAAAERAPLRGVVRVIVVLVDFSDKPMIQTPSHFEQLFFSTGVIPTKSVREYFTDVTRGLVNIQGQVVGPFRMPKTLAQYAHGASGTGAALPNARTMARDAVLASNASVNFGLYDNDGNGYVDAFIVVHAGGGAEVTGSSGDIWSHKWTVDGGAMNVDGTKIYAYLTVPEDSKIGVCCHELGHLLFGFPDLYDTDYTSEGIGNWCLMAGGSWGGGGNTPVHPSAWCKANQGWASVTNVTANGSKNIADVKDSGKIYRLWKNGAASSEYFLVENRQKTGFDASLPAGGLLIWHIDDSVAGNTNESHYKVALMQADGKRDMELDHNRGDGGDPYPGSGNNTTFNNTSTPNSMSYSGANTCVAVTGIGPSGPMISANLRVKCTVTKLRKEVATEKLLAADKSVASEKLVEKRIEKQPEKPVTDKSVGLDKGFTEKLVENKLADRPGIGTGLRVAQINSLEARIANIEALLMGGQVAEPFISRDLRPDLSDSAYAEEDSEVDPDSSVGKRLLDRPQG</sequence>
<feature type="region of interest" description="Disordered" evidence="1">
    <location>
        <begin position="532"/>
        <end position="558"/>
    </location>
</feature>
<comment type="caution">
    <text evidence="3">The sequence shown here is derived from an EMBL/GenBank/DDBJ whole genome shotgun (WGS) entry which is preliminary data.</text>
</comment>
<keyword evidence="3" id="KW-0378">Hydrolase</keyword>
<evidence type="ECO:0000256" key="1">
    <source>
        <dbReference type="SAM" id="MobiDB-lite"/>
    </source>
</evidence>
<protein>
    <submittedName>
        <fullName evidence="3">M6 family metalloprotease domain-containing protein</fullName>
    </submittedName>
</protein>
<keyword evidence="3" id="KW-0645">Protease</keyword>
<dbReference type="SUPFAM" id="SSF55486">
    <property type="entry name" value="Metalloproteases ('zincins'), catalytic domain"/>
    <property type="match status" value="1"/>
</dbReference>
<dbReference type="EMBL" id="SDKK01000010">
    <property type="protein sequence ID" value="TYC56652.1"/>
    <property type="molecule type" value="Genomic_DNA"/>
</dbReference>
<feature type="domain" description="Peptidase M6-like" evidence="2">
    <location>
        <begin position="75"/>
        <end position="270"/>
    </location>
</feature>
<accession>A0A6C2CT61</accession>
<keyword evidence="4" id="KW-1185">Reference proteome</keyword>
<reference evidence="3 4" key="1">
    <citation type="submission" date="2019-01" db="EMBL/GenBank/DDBJ databases">
        <title>Zoogloea oleivorans genome sequencing and assembly.</title>
        <authorList>
            <person name="Tancsics A."/>
            <person name="Farkas M."/>
            <person name="Kriszt B."/>
            <person name="Maroti G."/>
            <person name="Horvath B."/>
        </authorList>
    </citation>
    <scope>NUCLEOTIDE SEQUENCE [LARGE SCALE GENOMIC DNA]</scope>
    <source>
        <strain evidence="3 4">Buc</strain>
    </source>
</reference>
<proteinExistence type="predicted"/>
<evidence type="ECO:0000313" key="3">
    <source>
        <dbReference type="EMBL" id="TYC56652.1"/>
    </source>
</evidence>
<dbReference type="PANTHER" id="PTHR41775:SF1">
    <property type="entry name" value="PEPTIDASE M6-LIKE DOMAIN-CONTAINING PROTEIN"/>
    <property type="match status" value="1"/>
</dbReference>
<dbReference type="AlphaFoldDB" id="A0A6C2CT61"/>
<evidence type="ECO:0000313" key="4">
    <source>
        <dbReference type="Proteomes" id="UP000389128"/>
    </source>
</evidence>